<keyword evidence="2" id="KW-0812">Transmembrane</keyword>
<protein>
    <recommendedName>
        <fullName evidence="5">Glycosyl transferase family 1 domain-containing protein</fullName>
    </recommendedName>
</protein>
<evidence type="ECO:0000256" key="1">
    <source>
        <dbReference type="SAM" id="MobiDB-lite"/>
    </source>
</evidence>
<dbReference type="Proteomes" id="UP000030762">
    <property type="component" value="Unassembled WGS sequence"/>
</dbReference>
<dbReference type="OrthoDB" id="2100592at2759"/>
<evidence type="ECO:0000313" key="3">
    <source>
        <dbReference type="EMBL" id="EQC33212.1"/>
    </source>
</evidence>
<dbReference type="Gene3D" id="3.40.50.2000">
    <property type="entry name" value="Glycogen Phosphorylase B"/>
    <property type="match status" value="1"/>
</dbReference>
<sequence length="511" mass="58435">MAVGKFQHQFRDSHAACYSIRLTRVLLLSVLALVALQLFFVGAYNNSYGFDLSLRGPSKYDRNRLVADLLEMNTLNEICLNAKDAVISFQTNGTNRLLLTPEMDHALLLEHLGDCHDVDVFLPSDLRSHGYCEDGMAYVQFLHARALPHWVFDMRFQRADGTFTTYFELCPTTPLVLMNHYWRGVPDMAKFPDEKPVVLMPNIEMHELRAQHYWSVDYVLCKTRDCYRRVVAWYAQEGNPRKTRVLYTQHTSSDPTTLTKWHSKQHAVERIKPRDFRSLRFFHANGHSTQKSTRQILDCWAGRDDLPPLDLYSLDESSRDHYHELFANATPANIAFHWGDDVNAVAFGKLLAEAPVILCPSKMEGFGHYINQARASGALVLTTNGAPMNELVDANSGVLIAADVIPSAGHQMLAPDFKYKHGLRNATSMEYDVHGSYICDAVDTVLKMPSYERERRATNGRDRYLAQIKFFRRKMEELLNELKGTGTFLNEVPDDLDDDPVEKTLRKKRQP</sequence>
<dbReference type="OMA" id="PNIEMHE"/>
<name>T0RSN9_SAPDV</name>
<keyword evidence="2" id="KW-1133">Transmembrane helix</keyword>
<dbReference type="RefSeq" id="XP_008613335.1">
    <property type="nucleotide sequence ID" value="XM_008615113.1"/>
</dbReference>
<dbReference type="eggNOG" id="ENOG502RX80">
    <property type="taxonomic scope" value="Eukaryota"/>
</dbReference>
<keyword evidence="2" id="KW-0472">Membrane</keyword>
<evidence type="ECO:0008006" key="5">
    <source>
        <dbReference type="Google" id="ProtNLM"/>
    </source>
</evidence>
<feature type="transmembrane region" description="Helical" evidence="2">
    <location>
        <begin position="25"/>
        <end position="44"/>
    </location>
</feature>
<evidence type="ECO:0000256" key="2">
    <source>
        <dbReference type="SAM" id="Phobius"/>
    </source>
</evidence>
<dbReference type="GeneID" id="19949923"/>
<accession>T0RSN9</accession>
<gene>
    <name evidence="3" type="ORF">SDRG_09196</name>
</gene>
<dbReference type="AlphaFoldDB" id="T0RSN9"/>
<dbReference type="SUPFAM" id="SSF53756">
    <property type="entry name" value="UDP-Glycosyltransferase/glycogen phosphorylase"/>
    <property type="match status" value="1"/>
</dbReference>
<keyword evidence="4" id="KW-1185">Reference proteome</keyword>
<reference evidence="3 4" key="1">
    <citation type="submission" date="2012-04" db="EMBL/GenBank/DDBJ databases">
        <title>The Genome Sequence of Saprolegnia declina VS20.</title>
        <authorList>
            <consortium name="The Broad Institute Genome Sequencing Platform"/>
            <person name="Russ C."/>
            <person name="Nusbaum C."/>
            <person name="Tyler B."/>
            <person name="van West P."/>
            <person name="Dieguez-Uribeondo J."/>
            <person name="de Bruijn I."/>
            <person name="Tripathy S."/>
            <person name="Jiang R."/>
            <person name="Young S.K."/>
            <person name="Zeng Q."/>
            <person name="Gargeya S."/>
            <person name="Fitzgerald M."/>
            <person name="Haas B."/>
            <person name="Abouelleil A."/>
            <person name="Alvarado L."/>
            <person name="Arachchi H.M."/>
            <person name="Berlin A."/>
            <person name="Chapman S.B."/>
            <person name="Goldberg J."/>
            <person name="Griggs A."/>
            <person name="Gujja S."/>
            <person name="Hansen M."/>
            <person name="Howarth C."/>
            <person name="Imamovic A."/>
            <person name="Larimer J."/>
            <person name="McCowen C."/>
            <person name="Montmayeur A."/>
            <person name="Murphy C."/>
            <person name="Neiman D."/>
            <person name="Pearson M."/>
            <person name="Priest M."/>
            <person name="Roberts A."/>
            <person name="Saif S."/>
            <person name="Shea T."/>
            <person name="Sisk P."/>
            <person name="Sykes S."/>
            <person name="Wortman J."/>
            <person name="Nusbaum C."/>
            <person name="Birren B."/>
        </authorList>
    </citation>
    <scope>NUCLEOTIDE SEQUENCE [LARGE SCALE GENOMIC DNA]</scope>
    <source>
        <strain evidence="3 4">VS20</strain>
    </source>
</reference>
<dbReference type="VEuPathDB" id="FungiDB:SDRG_09196"/>
<proteinExistence type="predicted"/>
<dbReference type="EMBL" id="JH767160">
    <property type="protein sequence ID" value="EQC33212.1"/>
    <property type="molecule type" value="Genomic_DNA"/>
</dbReference>
<evidence type="ECO:0000313" key="4">
    <source>
        <dbReference type="Proteomes" id="UP000030762"/>
    </source>
</evidence>
<feature type="region of interest" description="Disordered" evidence="1">
    <location>
        <begin position="491"/>
        <end position="511"/>
    </location>
</feature>
<dbReference type="InParanoid" id="T0RSN9"/>
<organism evidence="3 4">
    <name type="scientific">Saprolegnia diclina (strain VS20)</name>
    <dbReference type="NCBI Taxonomy" id="1156394"/>
    <lineage>
        <taxon>Eukaryota</taxon>
        <taxon>Sar</taxon>
        <taxon>Stramenopiles</taxon>
        <taxon>Oomycota</taxon>
        <taxon>Saprolegniomycetes</taxon>
        <taxon>Saprolegniales</taxon>
        <taxon>Saprolegniaceae</taxon>
        <taxon>Saprolegnia</taxon>
    </lineage>
</organism>